<dbReference type="PANTHER" id="PTHR43196">
    <property type="entry name" value="SULFATE ADENYLYLTRANSFERASE SUBUNIT 2"/>
    <property type="match status" value="1"/>
</dbReference>
<name>A0A433MDT0_9BURK</name>
<dbReference type="Pfam" id="PF01507">
    <property type="entry name" value="PAPS_reduct"/>
    <property type="match status" value="1"/>
</dbReference>
<dbReference type="GO" id="GO:0005524">
    <property type="term" value="F:ATP binding"/>
    <property type="evidence" value="ECO:0007669"/>
    <property type="project" value="UniProtKB-KW"/>
</dbReference>
<evidence type="ECO:0000256" key="10">
    <source>
        <dbReference type="SAM" id="MobiDB-lite"/>
    </source>
</evidence>
<dbReference type="Proteomes" id="UP000281118">
    <property type="component" value="Unassembled WGS sequence"/>
</dbReference>
<dbReference type="InterPro" id="IPR014729">
    <property type="entry name" value="Rossmann-like_a/b/a_fold"/>
</dbReference>
<dbReference type="NCBIfam" id="NF003587">
    <property type="entry name" value="PRK05253.1"/>
    <property type="match status" value="1"/>
</dbReference>
<evidence type="ECO:0000256" key="1">
    <source>
        <dbReference type="ARBA" id="ARBA00008885"/>
    </source>
</evidence>
<accession>A0A433MDT0</accession>
<dbReference type="InterPro" id="IPR050128">
    <property type="entry name" value="Sulfate_adenylyltrnsfr_sub2"/>
</dbReference>
<comment type="similarity">
    <text evidence="1">Belongs to the PAPS reductase family. CysD subfamily.</text>
</comment>
<evidence type="ECO:0000313" key="14">
    <source>
        <dbReference type="Proteomes" id="UP000281118"/>
    </source>
</evidence>
<dbReference type="AlphaFoldDB" id="A0A433MDT0"/>
<evidence type="ECO:0000256" key="8">
    <source>
        <dbReference type="ARBA" id="ARBA00030256"/>
    </source>
</evidence>
<evidence type="ECO:0000256" key="3">
    <source>
        <dbReference type="ARBA" id="ARBA00022004"/>
    </source>
</evidence>
<gene>
    <name evidence="13" type="primary">cysD</name>
    <name evidence="13" type="ORF">EJP67_02990</name>
    <name evidence="12" type="ORF">GGD71_002709</name>
</gene>
<dbReference type="PIRSF" id="PIRSF002936">
    <property type="entry name" value="CysDAde_trans"/>
    <property type="match status" value="1"/>
</dbReference>
<dbReference type="Proteomes" id="UP000524450">
    <property type="component" value="Unassembled WGS sequence"/>
</dbReference>
<dbReference type="EC" id="2.7.7.4" evidence="2"/>
<evidence type="ECO:0000313" key="15">
    <source>
        <dbReference type="Proteomes" id="UP000524450"/>
    </source>
</evidence>
<dbReference type="SUPFAM" id="SSF52402">
    <property type="entry name" value="Adenine nucleotide alpha hydrolases-like"/>
    <property type="match status" value="1"/>
</dbReference>
<dbReference type="InterPro" id="IPR011784">
    <property type="entry name" value="SO4_adenylTrfase_ssu"/>
</dbReference>
<protein>
    <recommendedName>
        <fullName evidence="3">Sulfate adenylyltransferase subunit 2</fullName>
        <ecNumber evidence="2">2.7.7.4</ecNumber>
    </recommendedName>
    <alternativeName>
        <fullName evidence="8">ATP-sulfurylase small subunit</fullName>
    </alternativeName>
    <alternativeName>
        <fullName evidence="9">Sulfate adenylate transferase</fullName>
    </alternativeName>
</protein>
<organism evidence="13 14">
    <name type="scientific">Variovorax guangxiensis</name>
    <dbReference type="NCBI Taxonomy" id="1775474"/>
    <lineage>
        <taxon>Bacteria</taxon>
        <taxon>Pseudomonadati</taxon>
        <taxon>Pseudomonadota</taxon>
        <taxon>Betaproteobacteria</taxon>
        <taxon>Burkholderiales</taxon>
        <taxon>Comamonadaceae</taxon>
        <taxon>Variovorax</taxon>
    </lineage>
</organism>
<evidence type="ECO:0000256" key="6">
    <source>
        <dbReference type="ARBA" id="ARBA00022741"/>
    </source>
</evidence>
<dbReference type="GO" id="GO:0004781">
    <property type="term" value="F:sulfate adenylyltransferase (ATP) activity"/>
    <property type="evidence" value="ECO:0007669"/>
    <property type="project" value="UniProtKB-EC"/>
</dbReference>
<dbReference type="GO" id="GO:0000103">
    <property type="term" value="P:sulfate assimilation"/>
    <property type="evidence" value="ECO:0007669"/>
    <property type="project" value="InterPro"/>
</dbReference>
<keyword evidence="7" id="KW-0067">ATP-binding</keyword>
<evidence type="ECO:0000256" key="2">
    <source>
        <dbReference type="ARBA" id="ARBA00012391"/>
    </source>
</evidence>
<dbReference type="Gene3D" id="3.40.50.620">
    <property type="entry name" value="HUPs"/>
    <property type="match status" value="1"/>
</dbReference>
<keyword evidence="6" id="KW-0547">Nucleotide-binding</keyword>
<feature type="region of interest" description="Disordered" evidence="10">
    <location>
        <begin position="292"/>
        <end position="313"/>
    </location>
</feature>
<reference evidence="13 14" key="1">
    <citation type="submission" date="2018-12" db="EMBL/GenBank/DDBJ databases">
        <title>The genome sequences of Variovorax guangxiensis DSM 27352.</title>
        <authorList>
            <person name="Gao J."/>
            <person name="Sun J."/>
        </authorList>
    </citation>
    <scope>NUCLEOTIDE SEQUENCE [LARGE SCALE GENOMIC DNA]</scope>
    <source>
        <strain evidence="13 14">DSM 27352</strain>
    </source>
</reference>
<evidence type="ECO:0000256" key="4">
    <source>
        <dbReference type="ARBA" id="ARBA00022679"/>
    </source>
</evidence>
<dbReference type="NCBIfam" id="NF009214">
    <property type="entry name" value="PRK12563.1"/>
    <property type="match status" value="1"/>
</dbReference>
<evidence type="ECO:0000256" key="9">
    <source>
        <dbReference type="ARBA" id="ARBA00031812"/>
    </source>
</evidence>
<dbReference type="OrthoDB" id="9772604at2"/>
<dbReference type="InterPro" id="IPR002500">
    <property type="entry name" value="PAPS_reduct_dom"/>
</dbReference>
<keyword evidence="4 13" id="KW-0808">Transferase</keyword>
<dbReference type="EMBL" id="JACIFZ010000002">
    <property type="protein sequence ID" value="MBB4221949.1"/>
    <property type="molecule type" value="Genomic_DNA"/>
</dbReference>
<feature type="domain" description="Phosphoadenosine phosphosulphate reductase" evidence="11">
    <location>
        <begin position="42"/>
        <end position="266"/>
    </location>
</feature>
<dbReference type="RefSeq" id="WP_126019247.1">
    <property type="nucleotide sequence ID" value="NZ_JACIFZ010000002.1"/>
</dbReference>
<keyword evidence="5 13" id="KW-0548">Nucleotidyltransferase</keyword>
<dbReference type="PANTHER" id="PTHR43196:SF1">
    <property type="entry name" value="SULFATE ADENYLYLTRANSFERASE SUBUNIT 2"/>
    <property type="match status" value="1"/>
</dbReference>
<evidence type="ECO:0000256" key="7">
    <source>
        <dbReference type="ARBA" id="ARBA00022840"/>
    </source>
</evidence>
<dbReference type="EMBL" id="RXFT01000001">
    <property type="protein sequence ID" value="RUR66016.1"/>
    <property type="molecule type" value="Genomic_DNA"/>
</dbReference>
<proteinExistence type="inferred from homology"/>
<evidence type="ECO:0000313" key="13">
    <source>
        <dbReference type="EMBL" id="RUR66016.1"/>
    </source>
</evidence>
<evidence type="ECO:0000313" key="12">
    <source>
        <dbReference type="EMBL" id="MBB4221949.1"/>
    </source>
</evidence>
<comment type="caution">
    <text evidence="13">The sequence shown here is derived from an EMBL/GenBank/DDBJ whole genome shotgun (WGS) entry which is preliminary data.</text>
</comment>
<evidence type="ECO:0000259" key="11">
    <source>
        <dbReference type="Pfam" id="PF01507"/>
    </source>
</evidence>
<evidence type="ECO:0000256" key="5">
    <source>
        <dbReference type="ARBA" id="ARBA00022695"/>
    </source>
</evidence>
<reference evidence="12 15" key="2">
    <citation type="submission" date="2020-08" db="EMBL/GenBank/DDBJ databases">
        <title>Genomic Encyclopedia of Type Strains, Phase IV (KMG-V): Genome sequencing to study the core and pangenomes of soil and plant-associated prokaryotes.</title>
        <authorList>
            <person name="Whitman W."/>
        </authorList>
    </citation>
    <scope>NUCLEOTIDE SEQUENCE [LARGE SCALE GENOMIC DNA]</scope>
    <source>
        <strain evidence="12 15">34/80</strain>
    </source>
</reference>
<sequence>MNARTETELLLPPAHLSNTHLDALEEETIFILREVAAAFERPTLLFSGGKDSLVLLKCAEKAFGVGRIPYPLLMIDTGHNFPEVTEYRDRRAKELGAELIVRSVEDSMKRGTVRLAHPGESRNAHQSVTLLEAIEEFRFDALIGGARRDEEKARAKERIFSHRDSFGQWQPKDQRPELWTLFNTRLAPGEHFRVFPISNWTELDVWQYIAREEVGLPSIYYTHKREVVERRGLLVPVTGLTPARDGETVQVRDVRFRTVGDITTTCPVESLAADASDVVLETLSVDVSERGATRMDDMTSEASMEKRKKDGYF</sequence>